<dbReference type="SUPFAM" id="SSF55486">
    <property type="entry name" value="Metalloproteases ('zincins'), catalytic domain"/>
    <property type="match status" value="1"/>
</dbReference>
<dbReference type="GO" id="GO:0046872">
    <property type="term" value="F:metal ion binding"/>
    <property type="evidence" value="ECO:0007669"/>
    <property type="project" value="UniProtKB-KW"/>
</dbReference>
<dbReference type="OrthoDB" id="981600at2"/>
<keyword evidence="4" id="KW-0378">Hydrolase</keyword>
<dbReference type="InterPro" id="IPR012962">
    <property type="entry name" value="Pept_M54_archaemetzincn"/>
</dbReference>
<keyword evidence="8" id="KW-1185">Reference proteome</keyword>
<keyword evidence="5" id="KW-0862">Zinc</keyword>
<name>A0A1T5GP98_9FLAO</name>
<dbReference type="Gene3D" id="3.40.390.10">
    <property type="entry name" value="Collagenase (Catalytic Domain)"/>
    <property type="match status" value="1"/>
</dbReference>
<dbReference type="CDD" id="cd11375">
    <property type="entry name" value="Peptidase_M54"/>
    <property type="match status" value="1"/>
</dbReference>
<evidence type="ECO:0000256" key="6">
    <source>
        <dbReference type="ARBA" id="ARBA00023049"/>
    </source>
</evidence>
<evidence type="ECO:0000256" key="5">
    <source>
        <dbReference type="ARBA" id="ARBA00022833"/>
    </source>
</evidence>
<keyword evidence="3" id="KW-0479">Metal-binding</keyword>
<sequence length="196" mass="22693">MRWLLVLLVLFSCQKEKEVSKLDKKEVTILIQSLGEIPNSDVVFVAEKIKNYYPNVKILDRIELPKEAYYKERNRYRADSLLKFLNERTDDNFVTLGLTNKDISATKGKIKDFGIFGLAYRPGKSAIASSFRAKKETKKEEFFKVAIHELGHTQGLKHCKNLNCLMKNAEGKSFGKEVVDFCENCKSFLKTKHWKF</sequence>
<dbReference type="PANTHER" id="PTHR15910">
    <property type="entry name" value="ARCHAEMETZINCIN"/>
    <property type="match status" value="1"/>
</dbReference>
<evidence type="ECO:0000256" key="2">
    <source>
        <dbReference type="ARBA" id="ARBA00022670"/>
    </source>
</evidence>
<gene>
    <name evidence="7" type="ORF">SAMN05660477_03026</name>
</gene>
<keyword evidence="6" id="KW-0482">Metalloprotease</keyword>
<dbReference type="AlphaFoldDB" id="A0A1T5GP98"/>
<dbReference type="PANTHER" id="PTHR15910:SF1">
    <property type="entry name" value="ARCHAEMETZINCIN-2"/>
    <property type="match status" value="1"/>
</dbReference>
<evidence type="ECO:0000256" key="1">
    <source>
        <dbReference type="ARBA" id="ARBA00001947"/>
    </source>
</evidence>
<dbReference type="STRING" id="619805.SAMN05660477_03026"/>
<dbReference type="EMBL" id="FUYZ01000014">
    <property type="protein sequence ID" value="SKC10217.1"/>
    <property type="molecule type" value="Genomic_DNA"/>
</dbReference>
<comment type="cofactor">
    <cofactor evidence="1">
        <name>Zn(2+)</name>
        <dbReference type="ChEBI" id="CHEBI:29105"/>
    </cofactor>
</comment>
<evidence type="ECO:0000313" key="8">
    <source>
        <dbReference type="Proteomes" id="UP000191112"/>
    </source>
</evidence>
<dbReference type="Pfam" id="PF07998">
    <property type="entry name" value="Peptidase_M54"/>
    <property type="match status" value="1"/>
</dbReference>
<keyword evidence="2" id="KW-0645">Protease</keyword>
<reference evidence="7 8" key="1">
    <citation type="submission" date="2017-02" db="EMBL/GenBank/DDBJ databases">
        <authorList>
            <person name="Peterson S.W."/>
        </authorList>
    </citation>
    <scope>NUCLEOTIDE SEQUENCE [LARGE SCALE GENOMIC DNA]</scope>
    <source>
        <strain evidence="7 8">DSM 22323</strain>
    </source>
</reference>
<evidence type="ECO:0000256" key="3">
    <source>
        <dbReference type="ARBA" id="ARBA00022723"/>
    </source>
</evidence>
<organism evidence="7 8">
    <name type="scientific">Soonwooa buanensis</name>
    <dbReference type="NCBI Taxonomy" id="619805"/>
    <lineage>
        <taxon>Bacteria</taxon>
        <taxon>Pseudomonadati</taxon>
        <taxon>Bacteroidota</taxon>
        <taxon>Flavobacteriia</taxon>
        <taxon>Flavobacteriales</taxon>
        <taxon>Weeksellaceae</taxon>
        <taxon>Chryseobacterium group</taxon>
        <taxon>Soonwooa</taxon>
    </lineage>
</organism>
<dbReference type="GO" id="GO:0006508">
    <property type="term" value="P:proteolysis"/>
    <property type="evidence" value="ECO:0007669"/>
    <property type="project" value="UniProtKB-KW"/>
</dbReference>
<dbReference type="Proteomes" id="UP000191112">
    <property type="component" value="Unassembled WGS sequence"/>
</dbReference>
<proteinExistence type="predicted"/>
<accession>A0A1T5GP98</accession>
<evidence type="ECO:0000313" key="7">
    <source>
        <dbReference type="EMBL" id="SKC10217.1"/>
    </source>
</evidence>
<evidence type="ECO:0000256" key="4">
    <source>
        <dbReference type="ARBA" id="ARBA00022801"/>
    </source>
</evidence>
<dbReference type="GO" id="GO:0008237">
    <property type="term" value="F:metallopeptidase activity"/>
    <property type="evidence" value="ECO:0007669"/>
    <property type="project" value="UniProtKB-KW"/>
</dbReference>
<dbReference type="RefSeq" id="WP_079668236.1">
    <property type="nucleotide sequence ID" value="NZ_FUYZ01000014.1"/>
</dbReference>
<protein>
    <submittedName>
        <fullName evidence="7">Archaemetzincin</fullName>
    </submittedName>
</protein>
<dbReference type="InterPro" id="IPR024079">
    <property type="entry name" value="MetalloPept_cat_dom_sf"/>
</dbReference>